<dbReference type="InterPro" id="IPR036179">
    <property type="entry name" value="Ig-like_dom_sf"/>
</dbReference>
<dbReference type="SMART" id="SM00408">
    <property type="entry name" value="IGc2"/>
    <property type="match status" value="1"/>
</dbReference>
<feature type="domain" description="Ig-like" evidence="5">
    <location>
        <begin position="17"/>
        <end position="55"/>
    </location>
</feature>
<dbReference type="FunFam" id="2.60.40.10:FF:000032">
    <property type="entry name" value="palladin isoform X1"/>
    <property type="match status" value="1"/>
</dbReference>
<name>A0AAD4NG92_9BILA</name>
<dbReference type="Gene3D" id="2.60.40.10">
    <property type="entry name" value="Immunoglobulins"/>
    <property type="match status" value="2"/>
</dbReference>
<evidence type="ECO:0000256" key="2">
    <source>
        <dbReference type="ARBA" id="ARBA00023157"/>
    </source>
</evidence>
<dbReference type="InterPro" id="IPR003598">
    <property type="entry name" value="Ig_sub2"/>
</dbReference>
<organism evidence="6 7">
    <name type="scientific">Ditylenchus destructor</name>
    <dbReference type="NCBI Taxonomy" id="166010"/>
    <lineage>
        <taxon>Eukaryota</taxon>
        <taxon>Metazoa</taxon>
        <taxon>Ecdysozoa</taxon>
        <taxon>Nematoda</taxon>
        <taxon>Chromadorea</taxon>
        <taxon>Rhabditida</taxon>
        <taxon>Tylenchina</taxon>
        <taxon>Tylenchomorpha</taxon>
        <taxon>Sphaerularioidea</taxon>
        <taxon>Anguinidae</taxon>
        <taxon>Anguininae</taxon>
        <taxon>Ditylenchus</taxon>
    </lineage>
</organism>
<comment type="caution">
    <text evidence="6">The sequence shown here is derived from an EMBL/GenBank/DDBJ whole genome shotgun (WGS) entry which is preliminary data.</text>
</comment>
<dbReference type="InterPro" id="IPR007110">
    <property type="entry name" value="Ig-like_dom"/>
</dbReference>
<gene>
    <name evidence="6" type="ORF">DdX_03969</name>
</gene>
<dbReference type="Pfam" id="PF07679">
    <property type="entry name" value="I-set"/>
    <property type="match status" value="2"/>
</dbReference>
<keyword evidence="7" id="KW-1185">Reference proteome</keyword>
<feature type="compositionally biased region" description="Polar residues" evidence="4">
    <location>
        <begin position="251"/>
        <end position="272"/>
    </location>
</feature>
<dbReference type="SUPFAM" id="SSF48726">
    <property type="entry name" value="Immunoglobulin"/>
    <property type="match status" value="2"/>
</dbReference>
<accession>A0AAD4NG92</accession>
<evidence type="ECO:0000256" key="1">
    <source>
        <dbReference type="ARBA" id="ARBA00022737"/>
    </source>
</evidence>
<protein>
    <submittedName>
        <fullName evidence="6">Immunoglobulin i-set domain-containing protein</fullName>
    </submittedName>
</protein>
<proteinExistence type="predicted"/>
<evidence type="ECO:0000259" key="5">
    <source>
        <dbReference type="PROSITE" id="PS50835"/>
    </source>
</evidence>
<feature type="region of interest" description="Disordered" evidence="4">
    <location>
        <begin position="218"/>
        <end position="290"/>
    </location>
</feature>
<evidence type="ECO:0000313" key="6">
    <source>
        <dbReference type="EMBL" id="KAI1723793.1"/>
    </source>
</evidence>
<reference evidence="6" key="1">
    <citation type="submission" date="2022-01" db="EMBL/GenBank/DDBJ databases">
        <title>Genome Sequence Resource for Two Populations of Ditylenchus destructor, the Migratory Endoparasitic Phytonematode.</title>
        <authorList>
            <person name="Zhang H."/>
            <person name="Lin R."/>
            <person name="Xie B."/>
        </authorList>
    </citation>
    <scope>NUCLEOTIDE SEQUENCE</scope>
    <source>
        <strain evidence="6">BazhouSP</strain>
    </source>
</reference>
<keyword evidence="1" id="KW-0677">Repeat</keyword>
<dbReference type="Proteomes" id="UP001201812">
    <property type="component" value="Unassembled WGS sequence"/>
</dbReference>
<dbReference type="PROSITE" id="PS50835">
    <property type="entry name" value="IG_LIKE"/>
    <property type="match status" value="2"/>
</dbReference>
<evidence type="ECO:0000313" key="7">
    <source>
        <dbReference type="Proteomes" id="UP001201812"/>
    </source>
</evidence>
<sequence>MPFKRPLGERAENRVAPTFIRPLQDKRVIVGQKVLLECQIDGHPDPVIKWLKDGQNVTQCPDYEAMNAAGIKQSTCMLIVAPAPTPIPGAISIASSPGPGPQTPVGPSAPFFLKELKHQPHRSGAICVLEARVVGQPVPQIEWLKNGQNLDNYRAKTEYDPQSGICILTIPQMFPEDLGEYTLKASNNIGTTSSSAHIMPREQFDKWFSDERQQVTQERKQKILAKTGAQQPQSPPQQQRRQQPQAPLGRNTPQYIQRQLMQGSPQYQQRQYGNIPGVFSPPTISDGENNHVSLVPVCLM</sequence>
<dbReference type="PANTHER" id="PTHR47633">
    <property type="entry name" value="IMMUNOGLOBULIN"/>
    <property type="match status" value="1"/>
</dbReference>
<evidence type="ECO:0000256" key="4">
    <source>
        <dbReference type="SAM" id="MobiDB-lite"/>
    </source>
</evidence>
<keyword evidence="3" id="KW-0393">Immunoglobulin domain</keyword>
<evidence type="ECO:0000256" key="3">
    <source>
        <dbReference type="ARBA" id="ARBA00023319"/>
    </source>
</evidence>
<feature type="compositionally biased region" description="Low complexity" evidence="4">
    <location>
        <begin position="229"/>
        <end position="247"/>
    </location>
</feature>
<keyword evidence="2" id="KW-1015">Disulfide bond</keyword>
<feature type="domain" description="Ig-like" evidence="5">
    <location>
        <begin position="127"/>
        <end position="199"/>
    </location>
</feature>
<dbReference type="InterPro" id="IPR013783">
    <property type="entry name" value="Ig-like_fold"/>
</dbReference>
<dbReference type="EMBL" id="JAKKPZ010000003">
    <property type="protein sequence ID" value="KAI1723793.1"/>
    <property type="molecule type" value="Genomic_DNA"/>
</dbReference>
<dbReference type="AlphaFoldDB" id="A0AAD4NG92"/>
<dbReference type="InterPro" id="IPR013098">
    <property type="entry name" value="Ig_I-set"/>
</dbReference>